<dbReference type="RefSeq" id="WP_053233858.1">
    <property type="nucleotide sequence ID" value="NZ_CP011125.1"/>
</dbReference>
<keyword evidence="13 14" id="KW-1015">Disulfide bond</keyword>
<keyword evidence="12 14" id="KW-0411">Iron-sulfur</keyword>
<dbReference type="InterPro" id="IPR048641">
    <property type="entry name" value="RlmN_N"/>
</dbReference>
<dbReference type="GO" id="GO:0070040">
    <property type="term" value="F:rRNA (adenine(2503)-C2-)-methyltransferase activity"/>
    <property type="evidence" value="ECO:0007669"/>
    <property type="project" value="UniProtKB-UniRule"/>
</dbReference>
<feature type="binding site" evidence="14">
    <location>
        <position position="146"/>
    </location>
    <ligand>
        <name>[4Fe-4S] cluster</name>
        <dbReference type="ChEBI" id="CHEBI:49883"/>
        <note>4Fe-4S-S-AdoMet</note>
    </ligand>
</feature>
<gene>
    <name evidence="14" type="primary">rlmN</name>
    <name evidence="16" type="ORF">DB32_003860</name>
</gene>
<evidence type="ECO:0000256" key="8">
    <source>
        <dbReference type="ARBA" id="ARBA00022691"/>
    </source>
</evidence>
<evidence type="ECO:0000256" key="9">
    <source>
        <dbReference type="ARBA" id="ARBA00022694"/>
    </source>
</evidence>
<evidence type="ECO:0000313" key="17">
    <source>
        <dbReference type="Proteomes" id="UP000034883"/>
    </source>
</evidence>
<comment type="cofactor">
    <cofactor evidence="14">
        <name>[4Fe-4S] cluster</name>
        <dbReference type="ChEBI" id="CHEBI:49883"/>
    </cofactor>
    <text evidence="14">Binds 1 [4Fe-4S] cluster. The cluster is coordinated with 3 cysteines and an exchangeable S-adenosyl-L-methionine.</text>
</comment>
<evidence type="ECO:0000259" key="15">
    <source>
        <dbReference type="PROSITE" id="PS51918"/>
    </source>
</evidence>
<feature type="binding site" evidence="14">
    <location>
        <begin position="192"/>
        <end position="193"/>
    </location>
    <ligand>
        <name>S-adenosyl-L-methionine</name>
        <dbReference type="ChEBI" id="CHEBI:59789"/>
    </ligand>
</feature>
<dbReference type="PROSITE" id="PS51918">
    <property type="entry name" value="RADICAL_SAM"/>
    <property type="match status" value="1"/>
</dbReference>
<dbReference type="Pfam" id="PF04055">
    <property type="entry name" value="Radical_SAM"/>
    <property type="match status" value="1"/>
</dbReference>
<dbReference type="PIRSF" id="PIRSF006004">
    <property type="entry name" value="CHP00048"/>
    <property type="match status" value="1"/>
</dbReference>
<comment type="catalytic activity">
    <reaction evidence="14">
        <text>adenosine(37) in tRNA + 2 reduced [2Fe-2S]-[ferredoxin] + 2 S-adenosyl-L-methionine = 2-methyladenosine(37) in tRNA + 5'-deoxyadenosine + L-methionine + 2 oxidized [2Fe-2S]-[ferredoxin] + S-adenosyl-L-homocysteine</text>
        <dbReference type="Rhea" id="RHEA:43332"/>
        <dbReference type="Rhea" id="RHEA-COMP:10000"/>
        <dbReference type="Rhea" id="RHEA-COMP:10001"/>
        <dbReference type="Rhea" id="RHEA-COMP:10162"/>
        <dbReference type="Rhea" id="RHEA-COMP:10485"/>
        <dbReference type="ChEBI" id="CHEBI:17319"/>
        <dbReference type="ChEBI" id="CHEBI:33737"/>
        <dbReference type="ChEBI" id="CHEBI:33738"/>
        <dbReference type="ChEBI" id="CHEBI:57844"/>
        <dbReference type="ChEBI" id="CHEBI:57856"/>
        <dbReference type="ChEBI" id="CHEBI:59789"/>
        <dbReference type="ChEBI" id="CHEBI:74411"/>
        <dbReference type="ChEBI" id="CHEBI:74497"/>
        <dbReference type="EC" id="2.1.1.192"/>
    </reaction>
</comment>
<comment type="catalytic activity">
    <reaction evidence="14">
        <text>adenosine(2503) in 23S rRNA + 2 reduced [2Fe-2S]-[ferredoxin] + 2 S-adenosyl-L-methionine = 2-methyladenosine(2503) in 23S rRNA + 5'-deoxyadenosine + L-methionine + 2 oxidized [2Fe-2S]-[ferredoxin] + S-adenosyl-L-homocysteine</text>
        <dbReference type="Rhea" id="RHEA:42916"/>
        <dbReference type="Rhea" id="RHEA-COMP:10000"/>
        <dbReference type="Rhea" id="RHEA-COMP:10001"/>
        <dbReference type="Rhea" id="RHEA-COMP:10152"/>
        <dbReference type="Rhea" id="RHEA-COMP:10282"/>
        <dbReference type="ChEBI" id="CHEBI:17319"/>
        <dbReference type="ChEBI" id="CHEBI:33737"/>
        <dbReference type="ChEBI" id="CHEBI:33738"/>
        <dbReference type="ChEBI" id="CHEBI:57844"/>
        <dbReference type="ChEBI" id="CHEBI:57856"/>
        <dbReference type="ChEBI" id="CHEBI:59789"/>
        <dbReference type="ChEBI" id="CHEBI:74411"/>
        <dbReference type="ChEBI" id="CHEBI:74497"/>
        <dbReference type="EC" id="2.1.1.192"/>
    </reaction>
</comment>
<dbReference type="EMBL" id="CP011125">
    <property type="protein sequence ID" value="AKF06711.1"/>
    <property type="molecule type" value="Genomic_DNA"/>
</dbReference>
<comment type="similarity">
    <text evidence="2 14">Belongs to the radical SAM superfamily. RlmN family.</text>
</comment>
<dbReference type="Pfam" id="PF21016">
    <property type="entry name" value="RlmN_N"/>
    <property type="match status" value="1"/>
</dbReference>
<evidence type="ECO:0000256" key="13">
    <source>
        <dbReference type="ARBA" id="ARBA00023157"/>
    </source>
</evidence>
<feature type="binding site" evidence="14">
    <location>
        <position position="324"/>
    </location>
    <ligand>
        <name>S-adenosyl-L-methionine</name>
        <dbReference type="ChEBI" id="CHEBI:59789"/>
    </ligand>
</feature>
<evidence type="ECO:0000256" key="5">
    <source>
        <dbReference type="ARBA" id="ARBA00022552"/>
    </source>
</evidence>
<feature type="active site" description="Proton acceptor" evidence="14">
    <location>
        <position position="101"/>
    </location>
</feature>
<dbReference type="GO" id="GO:0046872">
    <property type="term" value="F:metal ion binding"/>
    <property type="evidence" value="ECO:0007669"/>
    <property type="project" value="UniProtKB-KW"/>
</dbReference>
<dbReference type="GO" id="GO:0070475">
    <property type="term" value="P:rRNA base methylation"/>
    <property type="evidence" value="ECO:0007669"/>
    <property type="project" value="UniProtKB-UniRule"/>
</dbReference>
<name>A0A0F6W3V4_9BACT</name>
<dbReference type="Gene3D" id="3.20.20.70">
    <property type="entry name" value="Aldolase class I"/>
    <property type="match status" value="1"/>
</dbReference>
<dbReference type="GO" id="GO:0005737">
    <property type="term" value="C:cytoplasm"/>
    <property type="evidence" value="ECO:0007669"/>
    <property type="project" value="UniProtKB-SubCell"/>
</dbReference>
<evidence type="ECO:0000256" key="11">
    <source>
        <dbReference type="ARBA" id="ARBA00023004"/>
    </source>
</evidence>
<organism evidence="16 17">
    <name type="scientific">Sandaracinus amylolyticus</name>
    <dbReference type="NCBI Taxonomy" id="927083"/>
    <lineage>
        <taxon>Bacteria</taxon>
        <taxon>Pseudomonadati</taxon>
        <taxon>Myxococcota</taxon>
        <taxon>Polyangia</taxon>
        <taxon>Polyangiales</taxon>
        <taxon>Sandaracinaceae</taxon>
        <taxon>Sandaracinus</taxon>
    </lineage>
</organism>
<comment type="function">
    <text evidence="14">Specifically methylates position 2 of adenine 2503 in 23S rRNA and position 2 of adenine 37 in tRNAs.</text>
</comment>
<evidence type="ECO:0000256" key="14">
    <source>
        <dbReference type="HAMAP-Rule" id="MF_01849"/>
    </source>
</evidence>
<dbReference type="OrthoDB" id="9793973at2"/>
<dbReference type="InterPro" id="IPR040072">
    <property type="entry name" value="Methyltransferase_A"/>
</dbReference>
<keyword evidence="3 14" id="KW-0004">4Fe-4S</keyword>
<dbReference type="InterPro" id="IPR013785">
    <property type="entry name" value="Aldolase_TIM"/>
</dbReference>
<proteinExistence type="inferred from homology"/>
<dbReference type="SFLD" id="SFLDF00275">
    <property type="entry name" value="adenosine_C2_methyltransferase"/>
    <property type="match status" value="1"/>
</dbReference>
<dbReference type="STRING" id="927083.DB32_003860"/>
<feature type="binding site" evidence="14">
    <location>
        <position position="142"/>
    </location>
    <ligand>
        <name>[4Fe-4S] cluster</name>
        <dbReference type="ChEBI" id="CHEBI:49883"/>
        <note>4Fe-4S-S-AdoMet</note>
    </ligand>
</feature>
<protein>
    <recommendedName>
        <fullName evidence="14">Probable dual-specificity RNA methyltransferase RlmN</fullName>
        <ecNumber evidence="14">2.1.1.192</ecNumber>
    </recommendedName>
    <alternativeName>
        <fullName evidence="14">23S rRNA (adenine(2503)-C(2))-methyltransferase</fullName>
    </alternativeName>
    <alternativeName>
        <fullName evidence="14">23S rRNA m2A2503 methyltransferase</fullName>
    </alternativeName>
    <alternativeName>
        <fullName evidence="14">Ribosomal RNA large subunit methyltransferase N</fullName>
    </alternativeName>
    <alternativeName>
        <fullName evidence="14">tRNA (adenine(37)-C(2))-methyltransferase</fullName>
    </alternativeName>
    <alternativeName>
        <fullName evidence="14">tRNA m2A37 methyltransferase</fullName>
    </alternativeName>
</protein>
<feature type="active site" description="S-methylcysteine intermediate" evidence="14">
    <location>
        <position position="367"/>
    </location>
</feature>
<feature type="binding site" evidence="14">
    <location>
        <begin position="248"/>
        <end position="250"/>
    </location>
    <ligand>
        <name>S-adenosyl-L-methionine</name>
        <dbReference type="ChEBI" id="CHEBI:59789"/>
    </ligand>
</feature>
<evidence type="ECO:0000256" key="12">
    <source>
        <dbReference type="ARBA" id="ARBA00023014"/>
    </source>
</evidence>
<comment type="caution">
    <text evidence="14">Lacks conserved residue(s) required for the propagation of feature annotation.</text>
</comment>
<keyword evidence="10 14" id="KW-0479">Metal-binding</keyword>
<dbReference type="AlphaFoldDB" id="A0A0F6W3V4"/>
<dbReference type="GO" id="GO:0000049">
    <property type="term" value="F:tRNA binding"/>
    <property type="evidence" value="ECO:0007669"/>
    <property type="project" value="UniProtKB-UniRule"/>
</dbReference>
<dbReference type="EC" id="2.1.1.192" evidence="14"/>
<dbReference type="SFLD" id="SFLDS00029">
    <property type="entry name" value="Radical_SAM"/>
    <property type="match status" value="1"/>
</dbReference>
<dbReference type="PANTHER" id="PTHR30544:SF5">
    <property type="entry name" value="RADICAL SAM CORE DOMAIN-CONTAINING PROTEIN"/>
    <property type="match status" value="1"/>
</dbReference>
<dbReference type="InterPro" id="IPR027492">
    <property type="entry name" value="RNA_MTrfase_RlmN"/>
</dbReference>
<evidence type="ECO:0000256" key="7">
    <source>
        <dbReference type="ARBA" id="ARBA00022679"/>
    </source>
</evidence>
<dbReference type="GO" id="GO:0019843">
    <property type="term" value="F:rRNA binding"/>
    <property type="evidence" value="ECO:0007669"/>
    <property type="project" value="UniProtKB-UniRule"/>
</dbReference>
<evidence type="ECO:0000256" key="2">
    <source>
        <dbReference type="ARBA" id="ARBA00007544"/>
    </source>
</evidence>
<dbReference type="NCBIfam" id="TIGR00048">
    <property type="entry name" value="rRNA_mod_RlmN"/>
    <property type="match status" value="1"/>
</dbReference>
<dbReference type="InterPro" id="IPR007197">
    <property type="entry name" value="rSAM"/>
</dbReference>
<dbReference type="InterPro" id="IPR058240">
    <property type="entry name" value="rSAM_sf"/>
</dbReference>
<keyword evidence="6 14" id="KW-0489">Methyltransferase</keyword>
<keyword evidence="4 14" id="KW-0963">Cytoplasm</keyword>
<keyword evidence="8 14" id="KW-0949">S-adenosyl-L-methionine</keyword>
<dbReference type="HAMAP" id="MF_01849">
    <property type="entry name" value="RNA_methyltr_RlmN"/>
    <property type="match status" value="1"/>
</dbReference>
<evidence type="ECO:0000256" key="1">
    <source>
        <dbReference type="ARBA" id="ARBA00004496"/>
    </source>
</evidence>
<dbReference type="KEGG" id="samy:DB32_003860"/>
<evidence type="ECO:0000256" key="10">
    <source>
        <dbReference type="ARBA" id="ARBA00022723"/>
    </source>
</evidence>
<dbReference type="SFLD" id="SFLDG01062">
    <property type="entry name" value="methyltransferase_(Class_A)"/>
    <property type="match status" value="1"/>
</dbReference>
<dbReference type="PANTHER" id="PTHR30544">
    <property type="entry name" value="23S RRNA METHYLTRANSFERASE"/>
    <property type="match status" value="1"/>
</dbReference>
<keyword evidence="5 14" id="KW-0698">rRNA processing</keyword>
<keyword evidence="7 14" id="KW-0808">Transferase</keyword>
<dbReference type="FunFam" id="3.20.20.70:FF:000014">
    <property type="entry name" value="Probable dual-specificity RNA methyltransferase RlmN"/>
    <property type="match status" value="1"/>
</dbReference>
<comment type="miscellaneous">
    <text evidence="14">Reaction proceeds by a ping-pong mechanism involving intermediate methylation of a conserved cysteine residue.</text>
</comment>
<dbReference type="SUPFAM" id="SSF102114">
    <property type="entry name" value="Radical SAM enzymes"/>
    <property type="match status" value="1"/>
</dbReference>
<dbReference type="Proteomes" id="UP000034883">
    <property type="component" value="Chromosome"/>
</dbReference>
<dbReference type="GO" id="GO:0051539">
    <property type="term" value="F:4 iron, 4 sulfur cluster binding"/>
    <property type="evidence" value="ECO:0007669"/>
    <property type="project" value="UniProtKB-UniRule"/>
</dbReference>
<feature type="domain" description="Radical SAM core" evidence="15">
    <location>
        <begin position="128"/>
        <end position="361"/>
    </location>
</feature>
<keyword evidence="11 14" id="KW-0408">Iron</keyword>
<dbReference type="GO" id="GO:0030488">
    <property type="term" value="P:tRNA methylation"/>
    <property type="evidence" value="ECO:0007669"/>
    <property type="project" value="UniProtKB-UniRule"/>
</dbReference>
<dbReference type="Gene3D" id="1.10.150.530">
    <property type="match status" value="1"/>
</dbReference>
<keyword evidence="9 14" id="KW-0819">tRNA processing</keyword>
<evidence type="ECO:0000256" key="3">
    <source>
        <dbReference type="ARBA" id="ARBA00022485"/>
    </source>
</evidence>
<comment type="subcellular location">
    <subcellularLocation>
        <location evidence="1 14">Cytoplasm</location>
    </subcellularLocation>
</comment>
<dbReference type="GO" id="GO:0002935">
    <property type="term" value="F:tRNA (adenine(37)-C2)-methyltransferase activity"/>
    <property type="evidence" value="ECO:0007669"/>
    <property type="project" value="UniProtKB-UniRule"/>
</dbReference>
<feature type="binding site" evidence="14">
    <location>
        <position position="149"/>
    </location>
    <ligand>
        <name>[4Fe-4S] cluster</name>
        <dbReference type="ChEBI" id="CHEBI:49883"/>
        <note>4Fe-4S-S-AdoMet</note>
    </ligand>
</feature>
<sequence>MSTLPRPELAPPAHPLERLPEEWAAVLESWGEPKYRGLQVFRWLHQRGVFDAEQMTDLPKSLRRKLADESLVPPLSIAQAHESEDGTRKLLVSLPDARTVETVLIPMKSTQPGDGYTPEDDSEDVEPTSAWVTQCISSQVGCAMACTFCASGIAGFKRHLSAAEIVGQVLAGRDQLEASGERVRNVVFMGMGEPLHNYAAVARALTLLCHPDGLGLSKRRVTVSTSGLVPEIDRLGTEFGGQVQLAISLHATSDERRSEVMPINKKYPLAELLAALKRYPLPKRRRITIEYTLIEGVNASTGDAKALAKLLRGIPVKVNLIPMNAVDDNPLRAPSWETVDAFQETLRGQGVPNFVRRRKGDDIAAACGQLALRGEKKKVRVPLPTVRS</sequence>
<feature type="binding site" evidence="14">
    <location>
        <position position="224"/>
    </location>
    <ligand>
        <name>S-adenosyl-L-methionine</name>
        <dbReference type="ChEBI" id="CHEBI:59789"/>
    </ligand>
</feature>
<reference evidence="16 17" key="1">
    <citation type="submission" date="2015-03" db="EMBL/GenBank/DDBJ databases">
        <title>Genome assembly of Sandaracinus amylolyticus DSM 53668.</title>
        <authorList>
            <person name="Sharma G."/>
            <person name="Subramanian S."/>
        </authorList>
    </citation>
    <scope>NUCLEOTIDE SEQUENCE [LARGE SCALE GENOMIC DNA]</scope>
    <source>
        <strain evidence="16 17">DSM 53668</strain>
    </source>
</reference>
<evidence type="ECO:0000256" key="6">
    <source>
        <dbReference type="ARBA" id="ARBA00022603"/>
    </source>
</evidence>
<keyword evidence="17" id="KW-1185">Reference proteome</keyword>
<evidence type="ECO:0000256" key="4">
    <source>
        <dbReference type="ARBA" id="ARBA00022490"/>
    </source>
</evidence>
<evidence type="ECO:0000313" key="16">
    <source>
        <dbReference type="EMBL" id="AKF06711.1"/>
    </source>
</evidence>
<dbReference type="InterPro" id="IPR004383">
    <property type="entry name" value="rRNA_lsu_MTrfase_RlmN/Cfr"/>
</dbReference>
<dbReference type="CDD" id="cd01335">
    <property type="entry name" value="Radical_SAM"/>
    <property type="match status" value="1"/>
</dbReference>
<accession>A0A0F6W3V4</accession>